<organism evidence="2 3">
    <name type="scientific">Echria macrotheca</name>
    <dbReference type="NCBI Taxonomy" id="438768"/>
    <lineage>
        <taxon>Eukaryota</taxon>
        <taxon>Fungi</taxon>
        <taxon>Dikarya</taxon>
        <taxon>Ascomycota</taxon>
        <taxon>Pezizomycotina</taxon>
        <taxon>Sordariomycetes</taxon>
        <taxon>Sordariomycetidae</taxon>
        <taxon>Sordariales</taxon>
        <taxon>Schizotheciaceae</taxon>
        <taxon>Echria</taxon>
    </lineage>
</organism>
<dbReference type="AlphaFoldDB" id="A0AAJ0F6G4"/>
<evidence type="ECO:0000313" key="2">
    <source>
        <dbReference type="EMBL" id="KAK1750119.1"/>
    </source>
</evidence>
<name>A0AAJ0F6G4_9PEZI</name>
<keyword evidence="3" id="KW-1185">Reference proteome</keyword>
<accession>A0AAJ0F6G4</accession>
<proteinExistence type="predicted"/>
<protein>
    <submittedName>
        <fullName evidence="2">Uncharacterized protein</fullName>
    </submittedName>
</protein>
<dbReference type="EMBL" id="MU839849">
    <property type="protein sequence ID" value="KAK1750119.1"/>
    <property type="molecule type" value="Genomic_DNA"/>
</dbReference>
<reference evidence="2" key="1">
    <citation type="submission" date="2023-06" db="EMBL/GenBank/DDBJ databases">
        <title>Genome-scale phylogeny and comparative genomics of the fungal order Sordariales.</title>
        <authorList>
            <consortium name="Lawrence Berkeley National Laboratory"/>
            <person name="Hensen N."/>
            <person name="Bonometti L."/>
            <person name="Westerberg I."/>
            <person name="Brannstrom I.O."/>
            <person name="Guillou S."/>
            <person name="Cros-Aarteil S."/>
            <person name="Calhoun S."/>
            <person name="Haridas S."/>
            <person name="Kuo A."/>
            <person name="Mondo S."/>
            <person name="Pangilinan J."/>
            <person name="Riley R."/>
            <person name="Labutti K."/>
            <person name="Andreopoulos B."/>
            <person name="Lipzen A."/>
            <person name="Chen C."/>
            <person name="Yanf M."/>
            <person name="Daum C."/>
            <person name="Ng V."/>
            <person name="Clum A."/>
            <person name="Steindorff A."/>
            <person name="Ohm R."/>
            <person name="Martin F."/>
            <person name="Silar P."/>
            <person name="Natvig D."/>
            <person name="Lalanne C."/>
            <person name="Gautier V."/>
            <person name="Ament-Velasquez S.L."/>
            <person name="Kruys A."/>
            <person name="Hutchinson M.I."/>
            <person name="Powell A.J."/>
            <person name="Barry K."/>
            <person name="Miller A.N."/>
            <person name="Grigoriev I.V."/>
            <person name="Debuchy R."/>
            <person name="Gladieux P."/>
            <person name="Thoren M.H."/>
            <person name="Johannesson H."/>
        </authorList>
    </citation>
    <scope>NUCLEOTIDE SEQUENCE</scope>
    <source>
        <strain evidence="2">PSN4</strain>
    </source>
</reference>
<gene>
    <name evidence="2" type="ORF">QBC47DRAFT_465131</name>
</gene>
<comment type="caution">
    <text evidence="2">The sequence shown here is derived from an EMBL/GenBank/DDBJ whole genome shotgun (WGS) entry which is preliminary data.</text>
</comment>
<sequence>MSPYPTMGENDHLRQVFDIVVGNGRAEAELQHLLDNWSLTGPPERASPDPIIPSPDVWLPRRLSLALSFEADYRIKTRRYDCDENVFNDMQLSTLLIMNWAHLSECFRFPQDREQLFNSLRYVDSTVLIHAAERPPYRQAAPGNVRCLLTGTENPQLCQIVNLTRDIRSRRCVRAFVFLDIIPRPRGMSIYEFERHLLGVLESSCYEQAPVWNTVPLSPTLQDWWRRGYFGFKCLGIEAAEASSSSSSKGDSDDEMRDSSTKSDSGGTLVLQFQWLPWRTRRHGQKPDRDLGRTPSDVWNAFQLSFEFTAESDPTSGPPAAAIITSTGYTIKSGDLFRVSVPGGDAIKLSNMKLMFDMQWALVTLLSMAGGTEYLDFVRDIPVHPHSWRYRPTAVRDMLDSMSRAPTP</sequence>
<feature type="region of interest" description="Disordered" evidence="1">
    <location>
        <begin position="244"/>
        <end position="266"/>
    </location>
</feature>
<evidence type="ECO:0000256" key="1">
    <source>
        <dbReference type="SAM" id="MobiDB-lite"/>
    </source>
</evidence>
<dbReference type="Proteomes" id="UP001239445">
    <property type="component" value="Unassembled WGS sequence"/>
</dbReference>
<evidence type="ECO:0000313" key="3">
    <source>
        <dbReference type="Proteomes" id="UP001239445"/>
    </source>
</evidence>